<feature type="domain" description="WYL" evidence="1">
    <location>
        <begin position="151"/>
        <end position="216"/>
    </location>
</feature>
<dbReference type="Proteomes" id="UP000051298">
    <property type="component" value="Unassembled WGS sequence"/>
</dbReference>
<dbReference type="Pfam" id="PF13280">
    <property type="entry name" value="WYL"/>
    <property type="match status" value="1"/>
</dbReference>
<dbReference type="RefSeq" id="WP_058122952.1">
    <property type="nucleotide sequence ID" value="NZ_CYRX01000011.1"/>
</dbReference>
<name>A0A0P1EXT7_9RHOB</name>
<gene>
    <name evidence="2" type="ORF">THS5294_01137</name>
</gene>
<dbReference type="InterPro" id="IPR051534">
    <property type="entry name" value="CBASS_pafABC_assoc_protein"/>
</dbReference>
<dbReference type="EMBL" id="CYRX01000011">
    <property type="protein sequence ID" value="CUH59849.1"/>
    <property type="molecule type" value="Genomic_DNA"/>
</dbReference>
<proteinExistence type="predicted"/>
<evidence type="ECO:0000259" key="1">
    <source>
        <dbReference type="Pfam" id="PF13280"/>
    </source>
</evidence>
<reference evidence="2 3" key="1">
    <citation type="submission" date="2015-09" db="EMBL/GenBank/DDBJ databases">
        <authorList>
            <consortium name="Swine Surveillance"/>
        </authorList>
    </citation>
    <scope>NUCLEOTIDE SEQUENCE [LARGE SCALE GENOMIC DNA]</scope>
    <source>
        <strain evidence="2 3">CECT 5294</strain>
    </source>
</reference>
<protein>
    <recommendedName>
        <fullName evidence="1">WYL domain-containing protein</fullName>
    </recommendedName>
</protein>
<sequence length="307" mass="34514">MSERGDGNAQAAQLLKLITYLQASTVGRTISELMVEMECSRRTVMRLLEELKNWGLDEKKGVLDSDHHLMKRYRLKNALPAAMLGLSGIDRASLESLLEALPGGSERLALSKLLAAQSSAGVSANMDQETLIERVAYLGRVGPKAEIAPDILVTLERAIQGFERLTLLYRSPQKRKPVPRTVEPLGLIYSRFGYLVARQGRVIKTFRLELIESVELTSEMFDARGFNLKAWAAESFGIYHGDELKTWRFVFSPRVADRAQSVQFHPSERKKRLPDGSLLLIVKCRGELELLHEMQHPDWAGEVEIDA</sequence>
<dbReference type="PANTHER" id="PTHR34580:SF1">
    <property type="entry name" value="PROTEIN PAFC"/>
    <property type="match status" value="1"/>
</dbReference>
<dbReference type="InterPro" id="IPR026881">
    <property type="entry name" value="WYL_dom"/>
</dbReference>
<organism evidence="2 3">
    <name type="scientific">Thalassobacter stenotrophicus</name>
    <dbReference type="NCBI Taxonomy" id="266809"/>
    <lineage>
        <taxon>Bacteria</taxon>
        <taxon>Pseudomonadati</taxon>
        <taxon>Pseudomonadota</taxon>
        <taxon>Alphaproteobacteria</taxon>
        <taxon>Rhodobacterales</taxon>
        <taxon>Roseobacteraceae</taxon>
        <taxon>Thalassobacter</taxon>
    </lineage>
</organism>
<evidence type="ECO:0000313" key="3">
    <source>
        <dbReference type="Proteomes" id="UP000051298"/>
    </source>
</evidence>
<dbReference type="AlphaFoldDB" id="A0A0P1EXT7"/>
<dbReference type="PROSITE" id="PS52050">
    <property type="entry name" value="WYL"/>
    <property type="match status" value="1"/>
</dbReference>
<accession>A0A0P1EXT7</accession>
<evidence type="ECO:0000313" key="2">
    <source>
        <dbReference type="EMBL" id="CUH59849.1"/>
    </source>
</evidence>
<dbReference type="PANTHER" id="PTHR34580">
    <property type="match status" value="1"/>
</dbReference>